<evidence type="ECO:0000256" key="1">
    <source>
        <dbReference type="ARBA" id="ARBA00022448"/>
    </source>
</evidence>
<sequence length="337" mass="38153">MELILNQLSKSYEGTTAVHPTDLQVRSGQFTTLLGPSGCGKTTLLRMIAGLTPPDSGQLYLDEACMFDAESGVNKPVHKRKLGMVFQDFALWPHLTVFENVAFGLRAAKATNRLREKVMSAIAAVRLQGLEQRYPGQLSGGQQQRVAFARAIAVEPRLILFDEPLSALDALLREEMRAELQQLVKERGLTAIYVTHDQLEAMSMSDHIIVMQAGKVLQDGTPEEIYHRPAHPFAARFIGKSNWIEPDEVMIRPEHLRWEPTSSGDVSWNVMVRNVSYQGERYEITVELEDGSQWTAYHQDRLREGERLRLFASSRHVHVVGTNPYSHPKEEVMSWKF</sequence>
<dbReference type="Pfam" id="PF08402">
    <property type="entry name" value="TOBE_2"/>
    <property type="match status" value="1"/>
</dbReference>
<accession>A0A8J4H2C6</accession>
<dbReference type="InterPro" id="IPR027417">
    <property type="entry name" value="P-loop_NTPase"/>
</dbReference>
<dbReference type="InterPro" id="IPR003593">
    <property type="entry name" value="AAA+_ATPase"/>
</dbReference>
<dbReference type="InterPro" id="IPR050093">
    <property type="entry name" value="ABC_SmlMolc_Importer"/>
</dbReference>
<keyword evidence="10" id="KW-1185">Reference proteome</keyword>
<comment type="subunit">
    <text evidence="5">The complex is composed of two ATP-binding proteins (OpuCA), two transmembrane proteins (OpuCB and OpuCD) and a solute-binding protein (OpuCC).</text>
</comment>
<comment type="catalytic activity">
    <reaction evidence="4">
        <text>a quaternary ammonium(out) + ATP + H2O = a quaternary ammonium(in) + ADP + phosphate + H(+)</text>
        <dbReference type="Rhea" id="RHEA:11036"/>
        <dbReference type="ChEBI" id="CHEBI:15377"/>
        <dbReference type="ChEBI" id="CHEBI:15378"/>
        <dbReference type="ChEBI" id="CHEBI:30616"/>
        <dbReference type="ChEBI" id="CHEBI:35267"/>
        <dbReference type="ChEBI" id="CHEBI:43474"/>
        <dbReference type="ChEBI" id="CHEBI:456216"/>
        <dbReference type="EC" id="7.6.2.9"/>
    </reaction>
</comment>
<evidence type="ECO:0000256" key="7">
    <source>
        <dbReference type="ARBA" id="ARBA00070305"/>
    </source>
</evidence>
<evidence type="ECO:0000256" key="6">
    <source>
        <dbReference type="ARBA" id="ARBA00066388"/>
    </source>
</evidence>
<evidence type="ECO:0000256" key="4">
    <source>
        <dbReference type="ARBA" id="ARBA00052482"/>
    </source>
</evidence>
<protein>
    <recommendedName>
        <fullName evidence="7">Carnitine transport ATP-binding protein OpuCA</fullName>
        <ecNumber evidence="6">7.6.2.9</ecNumber>
    </recommendedName>
</protein>
<dbReference type="Proteomes" id="UP000677918">
    <property type="component" value="Unassembled WGS sequence"/>
</dbReference>
<dbReference type="InterPro" id="IPR008995">
    <property type="entry name" value="Mo/tungstate-bd_C_term_dom"/>
</dbReference>
<dbReference type="FunFam" id="3.40.50.300:FF:000425">
    <property type="entry name" value="Probable ABC transporter, ATP-binding subunit"/>
    <property type="match status" value="1"/>
</dbReference>
<dbReference type="SMART" id="SM00382">
    <property type="entry name" value="AAA"/>
    <property type="match status" value="1"/>
</dbReference>
<evidence type="ECO:0000256" key="2">
    <source>
        <dbReference type="ARBA" id="ARBA00022741"/>
    </source>
</evidence>
<dbReference type="InterPro" id="IPR013611">
    <property type="entry name" value="Transp-assoc_OB_typ2"/>
</dbReference>
<dbReference type="SUPFAM" id="SSF52540">
    <property type="entry name" value="P-loop containing nucleoside triphosphate hydrolases"/>
    <property type="match status" value="1"/>
</dbReference>
<evidence type="ECO:0000256" key="3">
    <source>
        <dbReference type="ARBA" id="ARBA00022840"/>
    </source>
</evidence>
<dbReference type="PROSITE" id="PS00211">
    <property type="entry name" value="ABC_TRANSPORTER_1"/>
    <property type="match status" value="1"/>
</dbReference>
<organism evidence="9 10">
    <name type="scientific">Xylanibacillus composti</name>
    <dbReference type="NCBI Taxonomy" id="1572762"/>
    <lineage>
        <taxon>Bacteria</taxon>
        <taxon>Bacillati</taxon>
        <taxon>Bacillota</taxon>
        <taxon>Bacilli</taxon>
        <taxon>Bacillales</taxon>
        <taxon>Paenibacillaceae</taxon>
        <taxon>Xylanibacillus</taxon>
    </lineage>
</organism>
<name>A0A8J4H2C6_9BACL</name>
<dbReference type="EMBL" id="BOVK01000031">
    <property type="protein sequence ID" value="GIQ69677.1"/>
    <property type="molecule type" value="Genomic_DNA"/>
</dbReference>
<dbReference type="InterPro" id="IPR003439">
    <property type="entry name" value="ABC_transporter-like_ATP-bd"/>
</dbReference>
<dbReference type="PANTHER" id="PTHR42781">
    <property type="entry name" value="SPERMIDINE/PUTRESCINE IMPORT ATP-BINDING PROTEIN POTA"/>
    <property type="match status" value="1"/>
</dbReference>
<gene>
    <name evidence="9" type="ORF">XYCOK13_25010</name>
</gene>
<keyword evidence="1" id="KW-0813">Transport</keyword>
<evidence type="ECO:0000256" key="5">
    <source>
        <dbReference type="ARBA" id="ARBA00063934"/>
    </source>
</evidence>
<evidence type="ECO:0000259" key="8">
    <source>
        <dbReference type="PROSITE" id="PS50893"/>
    </source>
</evidence>
<evidence type="ECO:0000313" key="10">
    <source>
        <dbReference type="Proteomes" id="UP000677918"/>
    </source>
</evidence>
<keyword evidence="2" id="KW-0547">Nucleotide-binding</keyword>
<evidence type="ECO:0000313" key="9">
    <source>
        <dbReference type="EMBL" id="GIQ69677.1"/>
    </source>
</evidence>
<dbReference type="PANTHER" id="PTHR42781:SF9">
    <property type="entry name" value="AMINO ACID ABC TRANSPORTER, ATP-BINDING PROTEIN-RELATED"/>
    <property type="match status" value="1"/>
</dbReference>
<dbReference type="RefSeq" id="WP_213412463.1">
    <property type="nucleotide sequence ID" value="NZ_BOVK01000031.1"/>
</dbReference>
<dbReference type="GO" id="GO:0015418">
    <property type="term" value="F:ABC-type quaternary ammonium compound transporting activity"/>
    <property type="evidence" value="ECO:0007669"/>
    <property type="project" value="UniProtKB-EC"/>
</dbReference>
<dbReference type="PROSITE" id="PS50893">
    <property type="entry name" value="ABC_TRANSPORTER_2"/>
    <property type="match status" value="1"/>
</dbReference>
<dbReference type="GO" id="GO:0043190">
    <property type="term" value="C:ATP-binding cassette (ABC) transporter complex"/>
    <property type="evidence" value="ECO:0007669"/>
    <property type="project" value="InterPro"/>
</dbReference>
<proteinExistence type="predicted"/>
<dbReference type="GO" id="GO:0005524">
    <property type="term" value="F:ATP binding"/>
    <property type="evidence" value="ECO:0007669"/>
    <property type="project" value="UniProtKB-KW"/>
</dbReference>
<dbReference type="Pfam" id="PF00005">
    <property type="entry name" value="ABC_tran"/>
    <property type="match status" value="1"/>
</dbReference>
<dbReference type="EC" id="7.6.2.9" evidence="6"/>
<dbReference type="AlphaFoldDB" id="A0A8J4H2C6"/>
<dbReference type="GO" id="GO:0016887">
    <property type="term" value="F:ATP hydrolysis activity"/>
    <property type="evidence" value="ECO:0007669"/>
    <property type="project" value="InterPro"/>
</dbReference>
<dbReference type="SUPFAM" id="SSF50331">
    <property type="entry name" value="MOP-like"/>
    <property type="match status" value="1"/>
</dbReference>
<comment type="caution">
    <text evidence="9">The sequence shown here is derived from an EMBL/GenBank/DDBJ whole genome shotgun (WGS) entry which is preliminary data.</text>
</comment>
<reference evidence="9" key="1">
    <citation type="submission" date="2021-04" db="EMBL/GenBank/DDBJ databases">
        <title>Draft genome sequence of Xylanibacillus composti strain K13.</title>
        <authorList>
            <person name="Uke A."/>
            <person name="Chhe C."/>
            <person name="Baramee S."/>
            <person name="Kosugi A."/>
        </authorList>
    </citation>
    <scope>NUCLEOTIDE SEQUENCE</scope>
    <source>
        <strain evidence="9">K13</strain>
    </source>
</reference>
<feature type="domain" description="ABC transporter" evidence="8">
    <location>
        <begin position="3"/>
        <end position="238"/>
    </location>
</feature>
<dbReference type="Gene3D" id="3.40.50.300">
    <property type="entry name" value="P-loop containing nucleotide triphosphate hydrolases"/>
    <property type="match status" value="1"/>
</dbReference>
<dbReference type="InterPro" id="IPR017871">
    <property type="entry name" value="ABC_transporter-like_CS"/>
</dbReference>
<keyword evidence="3 9" id="KW-0067">ATP-binding</keyword>